<reference evidence="1 2" key="1">
    <citation type="submission" date="2019-03" db="EMBL/GenBank/DDBJ databases">
        <title>First draft genome of Liparis tanakae, snailfish: a comprehensive survey of snailfish specific genes.</title>
        <authorList>
            <person name="Kim W."/>
            <person name="Song I."/>
            <person name="Jeong J.-H."/>
            <person name="Kim D."/>
            <person name="Kim S."/>
            <person name="Ryu S."/>
            <person name="Song J.Y."/>
            <person name="Lee S.K."/>
        </authorList>
    </citation>
    <scope>NUCLEOTIDE SEQUENCE [LARGE SCALE GENOMIC DNA]</scope>
    <source>
        <tissue evidence="1">Muscle</tissue>
    </source>
</reference>
<gene>
    <name evidence="1" type="ORF">EYF80_024807</name>
</gene>
<sequence length="68" mass="8018">MSSGSVEASRRLKIKLLFWNERNKVKRRPNFKKVEGKDNRAVRMSDIRVEVKWTDMSSSTGMFINTNR</sequence>
<keyword evidence="2" id="KW-1185">Reference proteome</keyword>
<dbReference type="Proteomes" id="UP000314294">
    <property type="component" value="Unassembled WGS sequence"/>
</dbReference>
<name>A0A4Z2HJ04_9TELE</name>
<organism evidence="1 2">
    <name type="scientific">Liparis tanakae</name>
    <name type="common">Tanaka's snailfish</name>
    <dbReference type="NCBI Taxonomy" id="230148"/>
    <lineage>
        <taxon>Eukaryota</taxon>
        <taxon>Metazoa</taxon>
        <taxon>Chordata</taxon>
        <taxon>Craniata</taxon>
        <taxon>Vertebrata</taxon>
        <taxon>Euteleostomi</taxon>
        <taxon>Actinopterygii</taxon>
        <taxon>Neopterygii</taxon>
        <taxon>Teleostei</taxon>
        <taxon>Neoteleostei</taxon>
        <taxon>Acanthomorphata</taxon>
        <taxon>Eupercaria</taxon>
        <taxon>Perciformes</taxon>
        <taxon>Cottioidei</taxon>
        <taxon>Cottales</taxon>
        <taxon>Liparidae</taxon>
        <taxon>Liparis</taxon>
    </lineage>
</organism>
<proteinExistence type="predicted"/>
<evidence type="ECO:0000313" key="2">
    <source>
        <dbReference type="Proteomes" id="UP000314294"/>
    </source>
</evidence>
<dbReference type="EMBL" id="SRLO01000243">
    <property type="protein sequence ID" value="TNN64923.1"/>
    <property type="molecule type" value="Genomic_DNA"/>
</dbReference>
<protein>
    <submittedName>
        <fullName evidence="1">Uncharacterized protein</fullName>
    </submittedName>
</protein>
<comment type="caution">
    <text evidence="1">The sequence shown here is derived from an EMBL/GenBank/DDBJ whole genome shotgun (WGS) entry which is preliminary data.</text>
</comment>
<evidence type="ECO:0000313" key="1">
    <source>
        <dbReference type="EMBL" id="TNN64923.1"/>
    </source>
</evidence>
<dbReference type="AlphaFoldDB" id="A0A4Z2HJ04"/>
<accession>A0A4Z2HJ04</accession>